<reference evidence="3 4" key="1">
    <citation type="journal article" date="2015" name="Nature">
        <title>rRNA introns, odd ribosomes, and small enigmatic genomes across a large radiation of phyla.</title>
        <authorList>
            <person name="Brown C.T."/>
            <person name="Hug L.A."/>
            <person name="Thomas B.C."/>
            <person name="Sharon I."/>
            <person name="Castelle C.J."/>
            <person name="Singh A."/>
            <person name="Wilkins M.J."/>
            <person name="Williams K.H."/>
            <person name="Banfield J.F."/>
        </authorList>
    </citation>
    <scope>NUCLEOTIDE SEQUENCE [LARGE SCALE GENOMIC DNA]</scope>
</reference>
<evidence type="ECO:0000256" key="1">
    <source>
        <dbReference type="SAM" id="MobiDB-lite"/>
    </source>
</evidence>
<evidence type="ECO:0000313" key="4">
    <source>
        <dbReference type="Proteomes" id="UP000033870"/>
    </source>
</evidence>
<protein>
    <submittedName>
        <fullName evidence="3">Uncharacterized protein</fullName>
    </submittedName>
</protein>
<evidence type="ECO:0000256" key="2">
    <source>
        <dbReference type="SAM" id="SignalP"/>
    </source>
</evidence>
<proteinExistence type="predicted"/>
<gene>
    <name evidence="3" type="ORF">UY92_C0004G0048</name>
</gene>
<accession>A0A0G2AN12</accession>
<sequence>MYRRGVPIAALVAVCLFIWYPMAASAHTVLGGDVHDHGMPTDFQATSLATAGHDGPGAVFEQTDLLLTFQSGHDGVGMCMRAANLDTGGASLEAHSKMTDVAFPESGGNPDTVGEETTAPGVPARTGRNHSSESSGRRVHRAVP</sequence>
<name>A0A0G2AN12_9BACT</name>
<keyword evidence="2" id="KW-0732">Signal</keyword>
<dbReference type="EMBL" id="LCRX01000004">
    <property type="protein sequence ID" value="KKW42712.1"/>
    <property type="molecule type" value="Genomic_DNA"/>
</dbReference>
<comment type="caution">
    <text evidence="3">The sequence shown here is derived from an EMBL/GenBank/DDBJ whole genome shotgun (WGS) entry which is preliminary data.</text>
</comment>
<dbReference type="AlphaFoldDB" id="A0A0G2AN12"/>
<feature type="region of interest" description="Disordered" evidence="1">
    <location>
        <begin position="103"/>
        <end position="144"/>
    </location>
</feature>
<feature type="chain" id="PRO_5002542165" evidence="2">
    <location>
        <begin position="27"/>
        <end position="144"/>
    </location>
</feature>
<dbReference type="STRING" id="1619044.UY92_C0004G0048"/>
<dbReference type="Proteomes" id="UP000033870">
    <property type="component" value="Unassembled WGS sequence"/>
</dbReference>
<organism evidence="3 4">
    <name type="scientific">Candidatus Magasanikbacteria bacterium GW2011_GWA2_56_11</name>
    <dbReference type="NCBI Taxonomy" id="1619044"/>
    <lineage>
        <taxon>Bacteria</taxon>
        <taxon>Candidatus Magasanikiibacteriota</taxon>
    </lineage>
</organism>
<feature type="signal peptide" evidence="2">
    <location>
        <begin position="1"/>
        <end position="26"/>
    </location>
</feature>
<evidence type="ECO:0000313" key="3">
    <source>
        <dbReference type="EMBL" id="KKW42712.1"/>
    </source>
</evidence>